<evidence type="ECO:0000313" key="3">
    <source>
        <dbReference type="Proteomes" id="UP000198704"/>
    </source>
</evidence>
<evidence type="ECO:0008006" key="4">
    <source>
        <dbReference type="Google" id="ProtNLM"/>
    </source>
</evidence>
<name>A0A1G9TMP8_9HYPH</name>
<dbReference type="EMBL" id="FNHS01000002">
    <property type="protein sequence ID" value="SDM48395.1"/>
    <property type="molecule type" value="Genomic_DNA"/>
</dbReference>
<evidence type="ECO:0000313" key="2">
    <source>
        <dbReference type="EMBL" id="SDM48395.1"/>
    </source>
</evidence>
<dbReference type="STRING" id="582672.SAMN05216360_102224"/>
<protein>
    <recommendedName>
        <fullName evidence="4">Integrase</fullName>
    </recommendedName>
</protein>
<sequence length="1167" mass="132672">MPGHVPDPATSPSSLEGPDGHPGELALSGPFNTGSDLLVITPVERLRVLFAKYVAEASEFDLSRRASRVTSTRNLTLARFLERRLETLDEMTVRDFVVAFRIFRAYPRESRDEATLKDVREALCLDRERITGIIIAQRWLKYVFSRLWNDGAVLFPLHFRFGSSLVTKESVSFLPRLATCNLDTLDGTVSCIGLAVILASRWRDFSDIDLDDYARLIRTICDDVRKLDEIGMRRRHPQRPFTQALRVWARIGRSEGFRYSASDIEIYRYWIVRLREGATDMSFLDFSRNSAERRRNSALEAHARSERRTAAAQLTLYEGADQDEHVQAVIEGQKSVMGIRLEMMASNVASPSDVLDYVRLLRTKGFRHDSRMRYPGRMHAVPTDLWVVWNNVFEEFFAYRSRRGYEESAGWHSLRYVYQDYLCCYLPWWRDLVPDLPFAVPVDPSEFNRSSHWTGYAEDGAPLSLLRFFDQTRGGQSLAHYTWFVSASKMFFDYCRSEAPRLRLSTPGFINPVVRQLDQKVNRRPQKTNKNPIATSVLPYLLRYAYACEAFFETLAQQSLEGTLGRERRKALGSAVRNANPFDTKALGVDVGFDFEGARYVIDSVPHLAPMEDRFVRLPGKEAAMVYLPHLSGLRMNIAALEIGIRFQGIQWLCRKTYRSRVAEGMDDAELVPLVVNTDKVRDRPWTTLVVRRVYEMLLREERYQDLMADAQVERLVQYERRPSTRFDPVLPLFRGPQSEYPAGDKSYATVWERLLIGFSLWYRAAVKGAAPLDMFGYEPEIEPQTKAPRVLVLVDGEDRRQYCPLKVKLKHTPHAARATFISARSGILPIEITGWLVGHTNKTTTYYYTVESEADLSARLLAASEGIWSPDRSNPVDIRADEVNSALRRSFKSDRAGTEIAFGMQTLSLLNDDAPDIDGVTLLRSTPMGHVAFRETHICPVGEVCPANVMDVIVEPRRCGVCPLAVKSVDHLPSIAAKMRHLLEQAREGSRLVDRMRARSEPEKTIEEVRYRRRLNVMEYEGWRSSLLALTRSLAELGEASADLFHTGMPDAVRLHLKLVTCDAGQAEFVMRRICDSDAHAAFETPTVRAQATQLRQRLLAKPEALDNEIGLYDDDPVRSFVSGLRLLLEAHGIAPTFQAALEAVRKSLAPPRGAARPALPKPREA</sequence>
<dbReference type="AlphaFoldDB" id="A0A1G9TMP8"/>
<accession>A0A1G9TMP8</accession>
<keyword evidence="3" id="KW-1185">Reference proteome</keyword>
<feature type="region of interest" description="Disordered" evidence="1">
    <location>
        <begin position="1"/>
        <end position="27"/>
    </location>
</feature>
<organism evidence="2 3">
    <name type="scientific">Methylobacterium phyllostachyos</name>
    <dbReference type="NCBI Taxonomy" id="582672"/>
    <lineage>
        <taxon>Bacteria</taxon>
        <taxon>Pseudomonadati</taxon>
        <taxon>Pseudomonadota</taxon>
        <taxon>Alphaproteobacteria</taxon>
        <taxon>Hyphomicrobiales</taxon>
        <taxon>Methylobacteriaceae</taxon>
        <taxon>Methylobacterium</taxon>
    </lineage>
</organism>
<proteinExistence type="predicted"/>
<gene>
    <name evidence="2" type="ORF">SAMN05216360_102224</name>
</gene>
<dbReference type="Proteomes" id="UP000198704">
    <property type="component" value="Unassembled WGS sequence"/>
</dbReference>
<reference evidence="3" key="1">
    <citation type="submission" date="2016-10" db="EMBL/GenBank/DDBJ databases">
        <authorList>
            <person name="Varghese N."/>
            <person name="Submissions S."/>
        </authorList>
    </citation>
    <scope>NUCLEOTIDE SEQUENCE [LARGE SCALE GENOMIC DNA]</scope>
    <source>
        <strain evidence="3">BL47</strain>
    </source>
</reference>
<evidence type="ECO:0000256" key="1">
    <source>
        <dbReference type="SAM" id="MobiDB-lite"/>
    </source>
</evidence>